<evidence type="ECO:0008006" key="5">
    <source>
        <dbReference type="Google" id="ProtNLM"/>
    </source>
</evidence>
<feature type="compositionally biased region" description="Polar residues" evidence="1">
    <location>
        <begin position="95"/>
        <end position="109"/>
    </location>
</feature>
<dbReference type="OrthoDB" id="2255999at2759"/>
<evidence type="ECO:0000313" key="4">
    <source>
        <dbReference type="Proteomes" id="UP000716291"/>
    </source>
</evidence>
<dbReference type="EMBL" id="JAANQT010000789">
    <property type="protein sequence ID" value="KAG1308367.1"/>
    <property type="molecule type" value="Genomic_DNA"/>
</dbReference>
<evidence type="ECO:0000256" key="2">
    <source>
        <dbReference type="SAM" id="Phobius"/>
    </source>
</evidence>
<dbReference type="Proteomes" id="UP000716291">
    <property type="component" value="Unassembled WGS sequence"/>
</dbReference>
<keyword evidence="4" id="KW-1185">Reference proteome</keyword>
<feature type="transmembrane region" description="Helical" evidence="2">
    <location>
        <begin position="145"/>
        <end position="167"/>
    </location>
</feature>
<feature type="region of interest" description="Disordered" evidence="1">
    <location>
        <begin position="1"/>
        <end position="109"/>
    </location>
</feature>
<feature type="compositionally biased region" description="Low complexity" evidence="1">
    <location>
        <begin position="63"/>
        <end position="88"/>
    </location>
</feature>
<sequence length="294" mass="32717">MTPSNKIWHRNKKAINKKSNYRNKKYFLKSNKKHRKLKKHASYKGRLHRSPASSYSHKRPTRSSSFTAHISSSASLNSSPIVTSSSSSKYDPTDAASSNSKNEEVQNSNSYLDTNSITAASKLDPNIEQSNITTSNLLPTRSTQAMILAIGLFGGVAFIATAMFLIVRKRKRNNKQDHNKSKDKEEKGIIKCAPQLSIDSTKTATEKVSGMNEKKCFSNIELKIYSNSTVVTDLSSTADTLVDGSSGQQKYDNQSQRSSWQTFVTCETAKTEDMHTRIPIYKAQLADPLVAYDS</sequence>
<reference evidence="3" key="1">
    <citation type="journal article" date="2020" name="Microb. Genom.">
        <title>Genetic diversity of clinical and environmental Mucorales isolates obtained from an investigation of mucormycosis cases among solid organ transplant recipients.</title>
        <authorList>
            <person name="Nguyen M.H."/>
            <person name="Kaul D."/>
            <person name="Muto C."/>
            <person name="Cheng S.J."/>
            <person name="Richter R.A."/>
            <person name="Bruno V.M."/>
            <person name="Liu G."/>
            <person name="Beyhan S."/>
            <person name="Sundermann A.J."/>
            <person name="Mounaud S."/>
            <person name="Pasculle A.W."/>
            <person name="Nierman W.C."/>
            <person name="Driscoll E."/>
            <person name="Cumbie R."/>
            <person name="Clancy C.J."/>
            <person name="Dupont C.L."/>
        </authorList>
    </citation>
    <scope>NUCLEOTIDE SEQUENCE</scope>
    <source>
        <strain evidence="3">GL11</strain>
    </source>
</reference>
<accession>A0A9P6X9C3</accession>
<proteinExistence type="predicted"/>
<feature type="compositionally biased region" description="Basic residues" evidence="1">
    <location>
        <begin position="7"/>
        <end position="49"/>
    </location>
</feature>
<protein>
    <recommendedName>
        <fullName evidence="5">Mid2 domain-containing protein</fullName>
    </recommendedName>
</protein>
<keyword evidence="2" id="KW-0812">Transmembrane</keyword>
<keyword evidence="2" id="KW-0472">Membrane</keyword>
<evidence type="ECO:0000256" key="1">
    <source>
        <dbReference type="SAM" id="MobiDB-lite"/>
    </source>
</evidence>
<dbReference type="AlphaFoldDB" id="A0A9P6X9C3"/>
<comment type="caution">
    <text evidence="3">The sequence shown here is derived from an EMBL/GenBank/DDBJ whole genome shotgun (WGS) entry which is preliminary data.</text>
</comment>
<organism evidence="3 4">
    <name type="scientific">Rhizopus oryzae</name>
    <name type="common">Mucormycosis agent</name>
    <name type="synonym">Rhizopus arrhizus var. delemar</name>
    <dbReference type="NCBI Taxonomy" id="64495"/>
    <lineage>
        <taxon>Eukaryota</taxon>
        <taxon>Fungi</taxon>
        <taxon>Fungi incertae sedis</taxon>
        <taxon>Mucoromycota</taxon>
        <taxon>Mucoromycotina</taxon>
        <taxon>Mucoromycetes</taxon>
        <taxon>Mucorales</taxon>
        <taxon>Mucorineae</taxon>
        <taxon>Rhizopodaceae</taxon>
        <taxon>Rhizopus</taxon>
    </lineage>
</organism>
<name>A0A9P6X9C3_RHIOR</name>
<gene>
    <name evidence="3" type="ORF">G6F64_006100</name>
</gene>
<keyword evidence="2" id="KW-1133">Transmembrane helix</keyword>
<evidence type="ECO:0000313" key="3">
    <source>
        <dbReference type="EMBL" id="KAG1308367.1"/>
    </source>
</evidence>